<feature type="domain" description="PucR C-terminal helix-turn-helix" evidence="2">
    <location>
        <begin position="436"/>
        <end position="491"/>
    </location>
</feature>
<dbReference type="AlphaFoldDB" id="A0A2M9BHR2"/>
<dbReference type="InterPro" id="IPR042070">
    <property type="entry name" value="PucR_C-HTH_sf"/>
</dbReference>
<feature type="domain" description="Purine catabolism PurC-like" evidence="1">
    <location>
        <begin position="37"/>
        <end position="134"/>
    </location>
</feature>
<evidence type="ECO:0000313" key="4">
    <source>
        <dbReference type="Proteomes" id="UP000230842"/>
    </source>
</evidence>
<keyword evidence="4" id="KW-1185">Reference proteome</keyword>
<evidence type="ECO:0000259" key="2">
    <source>
        <dbReference type="Pfam" id="PF13556"/>
    </source>
</evidence>
<dbReference type="PANTHER" id="PTHR33744:SF1">
    <property type="entry name" value="DNA-BINDING TRANSCRIPTIONAL ACTIVATOR ADER"/>
    <property type="match status" value="1"/>
</dbReference>
<dbReference type="Pfam" id="PF07905">
    <property type="entry name" value="PucR"/>
    <property type="match status" value="1"/>
</dbReference>
<proteinExistence type="predicted"/>
<dbReference type="OrthoDB" id="8450798at2"/>
<reference evidence="3 4" key="1">
    <citation type="submission" date="2017-11" db="EMBL/GenBank/DDBJ databases">
        <title>Genomic Encyclopedia of Archaeal and Bacterial Type Strains, Phase II (KMG-II): From Individual Species to Whole Genera.</title>
        <authorList>
            <person name="Goeker M."/>
        </authorList>
    </citation>
    <scope>NUCLEOTIDE SEQUENCE [LARGE SCALE GENOMIC DNA]</scope>
    <source>
        <strain evidence="3 4">DSM 27763</strain>
    </source>
</reference>
<evidence type="ECO:0000313" key="3">
    <source>
        <dbReference type="EMBL" id="PJJ57495.1"/>
    </source>
</evidence>
<dbReference type="Gene3D" id="1.10.10.2840">
    <property type="entry name" value="PucR C-terminal helix-turn-helix domain"/>
    <property type="match status" value="1"/>
</dbReference>
<sequence length="499" mass="51219">MCKSGTVDALPTLTVADLVAVPELGITRAWIPDPSVPVRWVATSELDDPTPFLEGGEVLLTTGLATAAHGAAQWRAYVGRLATLGVSALGLGVGLTHDAAPQPLREAAAGAGLGLFEVPPPTRFVAISRAVAALLEPAEQAAARLQRELTQDATRPDARSRVTARVAQVLRGACAVVDPDGAVTDGALDLDPDVLASALVRIRADDRRSSTSISGPDSSTAVHPVGLGGTPRAYLVATTPGRWSPFQRSAVLTAAAVLSLVESGRAEQRDAERRVVAAGVRLALDGDAAGASRVLDLARPPRTVPDPLCALHLGGTPGAVTEAVDHIETGALVGTHEDTTVVLVDEAGIDRVVEAAQHAGAWVGVGPTVPAAEAARSAAGASAALAQASDARPVTRWAEQTRAGIGALVPPGAAAAFASEVLGRLRAEPDGTALEDTLRAYLEEQGHPGRISDRLGIHRNTVRGRIRRIDALTGRPVADAGARADLWFALQTTAPPALG</sequence>
<dbReference type="InterPro" id="IPR051448">
    <property type="entry name" value="CdaR-like_regulators"/>
</dbReference>
<gene>
    <name evidence="3" type="ORF">CLV56_1728</name>
</gene>
<dbReference type="InterPro" id="IPR012914">
    <property type="entry name" value="PucR_dom"/>
</dbReference>
<organism evidence="3 4">
    <name type="scientific">Mumia flava</name>
    <dbReference type="NCBI Taxonomy" id="1348852"/>
    <lineage>
        <taxon>Bacteria</taxon>
        <taxon>Bacillati</taxon>
        <taxon>Actinomycetota</taxon>
        <taxon>Actinomycetes</taxon>
        <taxon>Propionibacteriales</taxon>
        <taxon>Nocardioidaceae</taxon>
        <taxon>Mumia</taxon>
    </lineage>
</organism>
<dbReference type="InterPro" id="IPR025736">
    <property type="entry name" value="PucR_C-HTH_dom"/>
</dbReference>
<protein>
    <submittedName>
        <fullName evidence="3">Purine catabolism regulator</fullName>
    </submittedName>
</protein>
<dbReference type="Pfam" id="PF13556">
    <property type="entry name" value="HTH_30"/>
    <property type="match status" value="1"/>
</dbReference>
<accession>A0A2M9BHR2</accession>
<comment type="caution">
    <text evidence="3">The sequence shown here is derived from an EMBL/GenBank/DDBJ whole genome shotgun (WGS) entry which is preliminary data.</text>
</comment>
<dbReference type="EMBL" id="PGEZ01000001">
    <property type="protein sequence ID" value="PJJ57495.1"/>
    <property type="molecule type" value="Genomic_DNA"/>
</dbReference>
<evidence type="ECO:0000259" key="1">
    <source>
        <dbReference type="Pfam" id="PF07905"/>
    </source>
</evidence>
<dbReference type="PANTHER" id="PTHR33744">
    <property type="entry name" value="CARBOHYDRATE DIACID REGULATOR"/>
    <property type="match status" value="1"/>
</dbReference>
<dbReference type="Proteomes" id="UP000230842">
    <property type="component" value="Unassembled WGS sequence"/>
</dbReference>
<name>A0A2M9BHR2_9ACTN</name>